<dbReference type="PROSITE" id="PS50901">
    <property type="entry name" value="FTSK"/>
    <property type="match status" value="1"/>
</dbReference>
<keyword evidence="3 4" id="KW-0067">ATP-binding</keyword>
<gene>
    <name evidence="7" type="ORF">IC620_02655</name>
</gene>
<dbReference type="InterPro" id="IPR003593">
    <property type="entry name" value="AAA+_ATPase"/>
</dbReference>
<keyword evidence="5" id="KW-0812">Transmembrane</keyword>
<organism evidence="7 8">
    <name type="scientific">Polycladospora coralii</name>
    <dbReference type="NCBI Taxonomy" id="2771432"/>
    <lineage>
        <taxon>Bacteria</taxon>
        <taxon>Bacillati</taxon>
        <taxon>Bacillota</taxon>
        <taxon>Bacilli</taxon>
        <taxon>Bacillales</taxon>
        <taxon>Thermoactinomycetaceae</taxon>
        <taxon>Polycladospora</taxon>
    </lineage>
</organism>
<dbReference type="GO" id="GO:0005524">
    <property type="term" value="F:ATP binding"/>
    <property type="evidence" value="ECO:0007669"/>
    <property type="project" value="UniProtKB-UniRule"/>
</dbReference>
<comment type="caution">
    <text evidence="7">The sequence shown here is derived from an EMBL/GenBank/DDBJ whole genome shotgun (WGS) entry which is preliminary data.</text>
</comment>
<evidence type="ECO:0000313" key="7">
    <source>
        <dbReference type="EMBL" id="MBD1371253.1"/>
    </source>
</evidence>
<dbReference type="InterPro" id="IPR027417">
    <property type="entry name" value="P-loop_NTPase"/>
</dbReference>
<keyword evidence="5" id="KW-0472">Membrane</keyword>
<evidence type="ECO:0000259" key="6">
    <source>
        <dbReference type="PROSITE" id="PS50901"/>
    </source>
</evidence>
<keyword evidence="2 4" id="KW-0547">Nucleotide-binding</keyword>
<dbReference type="SMART" id="SM00382">
    <property type="entry name" value="AAA"/>
    <property type="match status" value="1"/>
</dbReference>
<name>A0A926ND41_9BACL</name>
<evidence type="ECO:0000313" key="8">
    <source>
        <dbReference type="Proteomes" id="UP000661691"/>
    </source>
</evidence>
<dbReference type="GO" id="GO:0003677">
    <property type="term" value="F:DNA binding"/>
    <property type="evidence" value="ECO:0007669"/>
    <property type="project" value="InterPro"/>
</dbReference>
<dbReference type="EMBL" id="JACXAH010000003">
    <property type="protein sequence ID" value="MBD1371253.1"/>
    <property type="molecule type" value="Genomic_DNA"/>
</dbReference>
<feature type="transmembrane region" description="Helical" evidence="5">
    <location>
        <begin position="12"/>
        <end position="37"/>
    </location>
</feature>
<accession>A0A926ND41</accession>
<dbReference type="PANTHER" id="PTHR22683:SF41">
    <property type="entry name" value="DNA TRANSLOCASE FTSK"/>
    <property type="match status" value="1"/>
</dbReference>
<evidence type="ECO:0000256" key="2">
    <source>
        <dbReference type="ARBA" id="ARBA00022741"/>
    </source>
</evidence>
<dbReference type="InterPro" id="IPR050206">
    <property type="entry name" value="FtsK/SpoIIIE/SftA"/>
</dbReference>
<evidence type="ECO:0000256" key="5">
    <source>
        <dbReference type="SAM" id="Phobius"/>
    </source>
</evidence>
<proteinExistence type="predicted"/>
<comment type="subcellular location">
    <subcellularLocation>
        <location evidence="1">Membrane</location>
        <topology evidence="1">Multi-pass membrane protein</topology>
    </subcellularLocation>
</comment>
<keyword evidence="8" id="KW-1185">Reference proteome</keyword>
<dbReference type="InterPro" id="IPR002543">
    <property type="entry name" value="FtsK_dom"/>
</dbReference>
<feature type="domain" description="FtsK" evidence="6">
    <location>
        <begin position="207"/>
        <end position="391"/>
    </location>
</feature>
<protein>
    <submittedName>
        <fullName evidence="7">AAA family ATPase</fullName>
    </submittedName>
</protein>
<keyword evidence="5" id="KW-1133">Transmembrane helix</keyword>
<sequence>MKTITFYQKKPGVFRFMGWLSYGITPWLAPLILPLAIISDRSTAGAISFISYSSIAIISTFPDSRKAVHSVHQLFWGQFRHHLLSRQVSKRLRETLLHAGLVKKEHREITGSEGRTRRQEILHYPCAQIHKDKVNIYIQFKMIPGQTEQEWERKVNAFAHSLGSSLISFQISRGIVEITLQYGEIKANSVTYKTDTDHNLALGYATGGKLTWDFEHFPHALIIGPTGTGKSTFIRNLLVQLRSEWIVKVADGKQVEFTHLQDLGFDVATDTSGFIRLVEEAQTEVDQRFKTMETQRKNHYSQINEKPYFLVIDEAIYLLEALSTKKDKETGQSERERILGLLRDISLRGRAAGVQLIMIFQRPDSTFMPTVIRDNLTAKIVLGGSETALEMAFGRDKSKQLDSVTLGHGYACIGDGRIELFRFPDYAQSKFLDDLEQQRSSVAIQ</sequence>
<dbReference type="PANTHER" id="PTHR22683">
    <property type="entry name" value="SPORULATION PROTEIN RELATED"/>
    <property type="match status" value="1"/>
</dbReference>
<evidence type="ECO:0000256" key="3">
    <source>
        <dbReference type="ARBA" id="ARBA00022840"/>
    </source>
</evidence>
<evidence type="ECO:0000256" key="1">
    <source>
        <dbReference type="ARBA" id="ARBA00004141"/>
    </source>
</evidence>
<dbReference type="Gene3D" id="3.40.50.300">
    <property type="entry name" value="P-loop containing nucleotide triphosphate hydrolases"/>
    <property type="match status" value="1"/>
</dbReference>
<dbReference type="RefSeq" id="WP_191141449.1">
    <property type="nucleotide sequence ID" value="NZ_JACXAH010000003.1"/>
</dbReference>
<dbReference type="Proteomes" id="UP000661691">
    <property type="component" value="Unassembled WGS sequence"/>
</dbReference>
<reference evidence="8" key="1">
    <citation type="submission" date="2022-10" db="EMBL/GenBank/DDBJ databases">
        <title>A novel bacterium of genus Hazenella, isolated from South China Sea.</title>
        <authorList>
            <person name="Huang H."/>
            <person name="Mo K."/>
            <person name="Hu Y."/>
        </authorList>
    </citation>
    <scope>NUCLEOTIDE SEQUENCE [LARGE SCALE GENOMIC DNA]</scope>
    <source>
        <strain evidence="8">IB182357</strain>
    </source>
</reference>
<evidence type="ECO:0000256" key="4">
    <source>
        <dbReference type="PROSITE-ProRule" id="PRU00289"/>
    </source>
</evidence>
<dbReference type="AlphaFoldDB" id="A0A926ND41"/>
<dbReference type="GO" id="GO:0016020">
    <property type="term" value="C:membrane"/>
    <property type="evidence" value="ECO:0007669"/>
    <property type="project" value="UniProtKB-SubCell"/>
</dbReference>
<dbReference type="SUPFAM" id="SSF52540">
    <property type="entry name" value="P-loop containing nucleoside triphosphate hydrolases"/>
    <property type="match status" value="1"/>
</dbReference>
<feature type="binding site" evidence="4">
    <location>
        <begin position="224"/>
        <end position="231"/>
    </location>
    <ligand>
        <name>ATP</name>
        <dbReference type="ChEBI" id="CHEBI:30616"/>
    </ligand>
</feature>
<dbReference type="Pfam" id="PF01580">
    <property type="entry name" value="FtsK_SpoIIIE"/>
    <property type="match status" value="1"/>
</dbReference>